<protein>
    <recommendedName>
        <fullName evidence="4">Erythromycin esterase</fullName>
    </recommendedName>
</protein>
<feature type="compositionally biased region" description="Gly residues" evidence="1">
    <location>
        <begin position="702"/>
        <end position="713"/>
    </location>
</feature>
<evidence type="ECO:0000313" key="2">
    <source>
        <dbReference type="EMBL" id="TKA30511.1"/>
    </source>
</evidence>
<feature type="compositionally biased region" description="Basic and acidic residues" evidence="1">
    <location>
        <begin position="76"/>
        <end position="92"/>
    </location>
</feature>
<evidence type="ECO:0008006" key="4">
    <source>
        <dbReference type="Google" id="ProtNLM"/>
    </source>
</evidence>
<feature type="compositionally biased region" description="Polar residues" evidence="1">
    <location>
        <begin position="346"/>
        <end position="370"/>
    </location>
</feature>
<feature type="compositionally biased region" description="Basic residues" evidence="1">
    <location>
        <begin position="1"/>
        <end position="11"/>
    </location>
</feature>
<feature type="compositionally biased region" description="Low complexity" evidence="1">
    <location>
        <begin position="438"/>
        <end position="452"/>
    </location>
</feature>
<feature type="compositionally biased region" description="Low complexity" evidence="1">
    <location>
        <begin position="328"/>
        <end position="345"/>
    </location>
</feature>
<feature type="region of interest" description="Disordered" evidence="1">
    <location>
        <begin position="1"/>
        <end position="105"/>
    </location>
</feature>
<proteinExistence type="predicted"/>
<dbReference type="EMBL" id="NAJP01000102">
    <property type="protein sequence ID" value="TKA30511.1"/>
    <property type="molecule type" value="Genomic_DNA"/>
</dbReference>
<dbReference type="AlphaFoldDB" id="A0A4U0U5S4"/>
<reference evidence="2 3" key="1">
    <citation type="submission" date="2017-03" db="EMBL/GenBank/DDBJ databases">
        <title>Genomes of endolithic fungi from Antarctica.</title>
        <authorList>
            <person name="Coleine C."/>
            <person name="Masonjones S."/>
            <person name="Stajich J.E."/>
        </authorList>
    </citation>
    <scope>NUCLEOTIDE SEQUENCE [LARGE SCALE GENOMIC DNA]</scope>
    <source>
        <strain evidence="2 3">CCFEE 5311</strain>
    </source>
</reference>
<evidence type="ECO:0000256" key="1">
    <source>
        <dbReference type="SAM" id="MobiDB-lite"/>
    </source>
</evidence>
<feature type="compositionally biased region" description="Basic and acidic residues" evidence="1">
    <location>
        <begin position="581"/>
        <end position="611"/>
    </location>
</feature>
<dbReference type="Proteomes" id="UP000310066">
    <property type="component" value="Unassembled WGS sequence"/>
</dbReference>
<sequence length="885" mass="94115">MARRSSARLRSRQSSTPKRVSLSHEVTGRTPRTAPNKLESLSEHDDEMPGAFPNSPPADGTPTRAGKRINTGLEATPRERTPIKPSDSEMHPQKHHGTTAKPLQEVRHLGFSNMGAFTEPPKQTSRIATLQGTPTRLPNPAQDIKGATYQFTFRREHSLELSPEAKRLMVEKREEAVRIREQMIASEESKKEQIVLEAAAARNTEAAKGKKHGRFSEVHREGFKKMDSIASHPSAFRSAGPGKVTTTMITTGEPLKSLKRSPSKAQLEDTHSVPQRALQRSPSKPNLTHPGSLLPRVASSHDLHSAPDDKSTSPAKRTKRTHVEDASATRPESSSSAESSGLSTPQQNKTLRMHPSNPNLSHITTPTQASMARATGVKSIKFTAIPTPTALARSHSKPAVVQHEETCDAPMTPLLARSPSKASILAKPAVDQAIDGGSPLLSRPPSKPSPSKDSSESDSNVVGKQSTSTQAPLLARSPLKMAFTKHRVETSASNDSDKQATVPLLARSPSKIALPTNPATASSPGKAYGLGLMGRFNLLRASPMKSILRSPQRLYSDDPAKVAAGTHFATPPKPKRSQAAENKDMVEGSLRKRVDFSNSTKARDESKDSRSSETPTSSASKVLTTASQITIRSPGAGKATPMDVDYPSLQTMLCAGDDTARAPSVSPSPQKRRQTITPGDFTFRADGHGTINFGGESRSPGAGVGVMRSGGGRPSIRHVSSEPQVFTATTAVATAPPPPMAQGSKKRKFEFENEHVSAGNVSGAENKENDAVQASTAAAEGDDEGAEHRPLKRTKMSAPSPEKKSRMSTYNSPTKSSAAAAANASGTGNTNARLPTLGVKPKGTKTAVGGGRGPKKNGSGAASRQSTTTISRDRLNALAQPKKRG</sequence>
<comment type="caution">
    <text evidence="2">The sequence shown here is derived from an EMBL/GenBank/DDBJ whole genome shotgun (WGS) entry which is preliminary data.</text>
</comment>
<feature type="compositionally biased region" description="Polar residues" evidence="1">
    <location>
        <begin position="621"/>
        <end position="631"/>
    </location>
</feature>
<feature type="region of interest" description="Disordered" evidence="1">
    <location>
        <begin position="434"/>
        <end position="478"/>
    </location>
</feature>
<dbReference type="STRING" id="329885.A0A4U0U5S4"/>
<gene>
    <name evidence="2" type="ORF">B0A54_15805</name>
</gene>
<feature type="region of interest" description="Disordered" evidence="1">
    <location>
        <begin position="730"/>
        <end position="885"/>
    </location>
</feature>
<feature type="compositionally biased region" description="Low complexity" evidence="1">
    <location>
        <begin position="816"/>
        <end position="832"/>
    </location>
</feature>
<name>A0A4U0U5S4_9PEZI</name>
<feature type="region of interest" description="Disordered" evidence="1">
    <location>
        <begin position="659"/>
        <end position="718"/>
    </location>
</feature>
<feature type="compositionally biased region" description="Polar residues" evidence="1">
    <location>
        <begin position="460"/>
        <end position="471"/>
    </location>
</feature>
<accession>A0A4U0U5S4</accession>
<feature type="region of interest" description="Disordered" evidence="1">
    <location>
        <begin position="564"/>
        <end position="642"/>
    </location>
</feature>
<organism evidence="2 3">
    <name type="scientific">Friedmanniomyces endolithicus</name>
    <dbReference type="NCBI Taxonomy" id="329885"/>
    <lineage>
        <taxon>Eukaryota</taxon>
        <taxon>Fungi</taxon>
        <taxon>Dikarya</taxon>
        <taxon>Ascomycota</taxon>
        <taxon>Pezizomycotina</taxon>
        <taxon>Dothideomycetes</taxon>
        <taxon>Dothideomycetidae</taxon>
        <taxon>Mycosphaerellales</taxon>
        <taxon>Teratosphaeriaceae</taxon>
        <taxon>Friedmanniomyces</taxon>
    </lineage>
</organism>
<evidence type="ECO:0000313" key="3">
    <source>
        <dbReference type="Proteomes" id="UP000310066"/>
    </source>
</evidence>
<dbReference type="OrthoDB" id="5204833at2759"/>
<feature type="region of interest" description="Disordered" evidence="1">
    <location>
        <begin position="227"/>
        <end position="372"/>
    </location>
</feature>
<feature type="compositionally biased region" description="Basic and acidic residues" evidence="1">
    <location>
        <begin position="299"/>
        <end position="311"/>
    </location>
</feature>